<accession>A0A2V3V2X7</accession>
<organism evidence="6 7">
    <name type="scientific">Blastomonas natatoria</name>
    <dbReference type="NCBI Taxonomy" id="34015"/>
    <lineage>
        <taxon>Bacteria</taxon>
        <taxon>Pseudomonadati</taxon>
        <taxon>Pseudomonadota</taxon>
        <taxon>Alphaproteobacteria</taxon>
        <taxon>Sphingomonadales</taxon>
        <taxon>Sphingomonadaceae</taxon>
        <taxon>Blastomonas</taxon>
    </lineage>
</organism>
<evidence type="ECO:0000256" key="2">
    <source>
        <dbReference type="ARBA" id="ARBA00022692"/>
    </source>
</evidence>
<feature type="transmembrane region" description="Helical" evidence="5">
    <location>
        <begin position="6"/>
        <end position="25"/>
    </location>
</feature>
<dbReference type="GO" id="GO:0016020">
    <property type="term" value="C:membrane"/>
    <property type="evidence" value="ECO:0007669"/>
    <property type="project" value="UniProtKB-SubCell"/>
</dbReference>
<gene>
    <name evidence="6" type="ORF">C7451_107127</name>
</gene>
<dbReference type="InterPro" id="IPR023352">
    <property type="entry name" value="MAPEG-like_dom_sf"/>
</dbReference>
<evidence type="ECO:0008006" key="8">
    <source>
        <dbReference type="Google" id="ProtNLM"/>
    </source>
</evidence>
<proteinExistence type="predicted"/>
<comment type="subcellular location">
    <subcellularLocation>
        <location evidence="1">Membrane</location>
    </subcellularLocation>
</comment>
<dbReference type="Gene3D" id="1.20.120.550">
    <property type="entry name" value="Membrane associated eicosanoid/glutathione metabolism-like domain"/>
    <property type="match status" value="1"/>
</dbReference>
<keyword evidence="2 5" id="KW-0812">Transmembrane</keyword>
<keyword evidence="3 5" id="KW-1133">Transmembrane helix</keyword>
<feature type="transmembrane region" description="Helical" evidence="5">
    <location>
        <begin position="73"/>
        <end position="99"/>
    </location>
</feature>
<protein>
    <recommendedName>
        <fullName evidence="8">MAPEG family protein</fullName>
    </recommendedName>
</protein>
<comment type="caution">
    <text evidence="6">The sequence shown here is derived from an EMBL/GenBank/DDBJ whole genome shotgun (WGS) entry which is preliminary data.</text>
</comment>
<evidence type="ECO:0000313" key="7">
    <source>
        <dbReference type="Proteomes" id="UP000248014"/>
    </source>
</evidence>
<dbReference type="Pfam" id="PF01124">
    <property type="entry name" value="MAPEG"/>
    <property type="match status" value="1"/>
</dbReference>
<dbReference type="InterPro" id="IPR001129">
    <property type="entry name" value="Membr-assoc_MAPEG"/>
</dbReference>
<dbReference type="Proteomes" id="UP000248014">
    <property type="component" value="Unassembled WGS sequence"/>
</dbReference>
<dbReference type="OrthoDB" id="5516290at2"/>
<evidence type="ECO:0000313" key="6">
    <source>
        <dbReference type="EMBL" id="PXW75158.1"/>
    </source>
</evidence>
<sequence length="147" mass="16347">MTQAILQPVVVLLAWTMFMWAWMYVTRIPAMQQAKIDVANLKGGTGKDLDAVLPQSVQWKAHNYNHLLDEPTIFYAVCIVLAIIGHGEGINVAVAWLYVALRIAHSLVQATVNRVAVRFLLFASSSMCLIVLIFHAAIPIFDLHLHG</sequence>
<evidence type="ECO:0000256" key="4">
    <source>
        <dbReference type="ARBA" id="ARBA00023136"/>
    </source>
</evidence>
<dbReference type="SUPFAM" id="SSF161084">
    <property type="entry name" value="MAPEG domain-like"/>
    <property type="match status" value="1"/>
</dbReference>
<evidence type="ECO:0000256" key="5">
    <source>
        <dbReference type="SAM" id="Phobius"/>
    </source>
</evidence>
<keyword evidence="7" id="KW-1185">Reference proteome</keyword>
<feature type="transmembrane region" description="Helical" evidence="5">
    <location>
        <begin position="119"/>
        <end position="141"/>
    </location>
</feature>
<dbReference type="RefSeq" id="WP_110298900.1">
    <property type="nucleotide sequence ID" value="NZ_QJJM01000007.1"/>
</dbReference>
<reference evidence="6 7" key="1">
    <citation type="submission" date="2018-05" db="EMBL/GenBank/DDBJ databases">
        <title>Genomic Encyclopedia of Type Strains, Phase IV (KMG-IV): sequencing the most valuable type-strain genomes for metagenomic binning, comparative biology and taxonomic classification.</title>
        <authorList>
            <person name="Goeker M."/>
        </authorList>
    </citation>
    <scope>NUCLEOTIDE SEQUENCE [LARGE SCALE GENOMIC DNA]</scope>
    <source>
        <strain evidence="6 7">DSM 3183</strain>
    </source>
</reference>
<dbReference type="AlphaFoldDB" id="A0A2V3V2X7"/>
<evidence type="ECO:0000256" key="3">
    <source>
        <dbReference type="ARBA" id="ARBA00022989"/>
    </source>
</evidence>
<dbReference type="EMBL" id="QJJM01000007">
    <property type="protein sequence ID" value="PXW75158.1"/>
    <property type="molecule type" value="Genomic_DNA"/>
</dbReference>
<name>A0A2V3V2X7_9SPHN</name>
<keyword evidence="4 5" id="KW-0472">Membrane</keyword>
<evidence type="ECO:0000256" key="1">
    <source>
        <dbReference type="ARBA" id="ARBA00004370"/>
    </source>
</evidence>